<dbReference type="OrthoDB" id="9800058at2"/>
<dbReference type="Pfam" id="PF00702">
    <property type="entry name" value="Hydrolase"/>
    <property type="match status" value="1"/>
</dbReference>
<dbReference type="GO" id="GO:0050308">
    <property type="term" value="F:sugar-phosphatase activity"/>
    <property type="evidence" value="ECO:0007669"/>
    <property type="project" value="TreeGrafter"/>
</dbReference>
<dbReference type="InterPro" id="IPR036412">
    <property type="entry name" value="HAD-like_sf"/>
</dbReference>
<protein>
    <submittedName>
        <fullName evidence="1">HAD family hydrolase</fullName>
    </submittedName>
</protein>
<dbReference type="Gene3D" id="1.10.150.240">
    <property type="entry name" value="Putative phosphatase, domain 2"/>
    <property type="match status" value="1"/>
</dbReference>
<accession>A0A4S8PUW6</accession>
<evidence type="ECO:0000313" key="2">
    <source>
        <dbReference type="Proteomes" id="UP000308760"/>
    </source>
</evidence>
<proteinExistence type="predicted"/>
<dbReference type="InterPro" id="IPR051806">
    <property type="entry name" value="HAD-like_SPP"/>
</dbReference>
<dbReference type="EMBL" id="STGY01000083">
    <property type="protein sequence ID" value="THV33532.1"/>
    <property type="molecule type" value="Genomic_DNA"/>
</dbReference>
<comment type="caution">
    <text evidence="1">The sequence shown here is derived from an EMBL/GenBank/DDBJ whole genome shotgun (WGS) entry which is preliminary data.</text>
</comment>
<dbReference type="RefSeq" id="WP_136537413.1">
    <property type="nucleotide sequence ID" value="NZ_STGY01000083.1"/>
</dbReference>
<keyword evidence="2" id="KW-1185">Reference proteome</keyword>
<dbReference type="NCBIfam" id="TIGR01509">
    <property type="entry name" value="HAD-SF-IA-v3"/>
    <property type="match status" value="1"/>
</dbReference>
<reference evidence="1 2" key="2">
    <citation type="submission" date="2019-05" db="EMBL/GenBank/DDBJ databases">
        <title>Glycomyces buryatensis sp. nov.</title>
        <authorList>
            <person name="Nikitina E."/>
        </authorList>
    </citation>
    <scope>NUCLEOTIDE SEQUENCE [LARGE SCALE GENOMIC DNA]</scope>
    <source>
        <strain evidence="1 2">18</strain>
    </source>
</reference>
<dbReference type="SFLD" id="SFLDS00003">
    <property type="entry name" value="Haloacid_Dehalogenase"/>
    <property type="match status" value="1"/>
</dbReference>
<sequence length="217" mass="22565">MGADVTLSAEVLLFDMDGTLVDSTKSAEDAWVRFAARHGIDAEKIVAVSHGRPTIEVVAQFAPPGLDIQAETDRIESEEIDRTEGITEIPGAAALLASLDPERWAVVTSASRPLTVKRLPAAGLPLPKVLITADDIVRGKPDPQGYRMAAEALGFDAANAVVFEDAEAGLLAGRAAKAATVVVGDYNGLAAEGLPRIADMRSVRVTPNGTGLGVSLG</sequence>
<dbReference type="InterPro" id="IPR023214">
    <property type="entry name" value="HAD_sf"/>
</dbReference>
<dbReference type="SUPFAM" id="SSF56784">
    <property type="entry name" value="HAD-like"/>
    <property type="match status" value="1"/>
</dbReference>
<dbReference type="PANTHER" id="PTHR43481:SF4">
    <property type="entry name" value="GLYCEROL-1-PHOSPHATE PHOSPHOHYDROLASE 1-RELATED"/>
    <property type="match status" value="1"/>
</dbReference>
<dbReference type="InterPro" id="IPR023198">
    <property type="entry name" value="PGP-like_dom2"/>
</dbReference>
<keyword evidence="1" id="KW-0378">Hydrolase</keyword>
<evidence type="ECO:0000313" key="1">
    <source>
        <dbReference type="EMBL" id="THV33532.1"/>
    </source>
</evidence>
<name>A0A4S8PUW6_9ACTN</name>
<reference evidence="2" key="1">
    <citation type="submission" date="2019-04" db="EMBL/GenBank/DDBJ databases">
        <title>Nocardioides xinjiangensis sp. nov.</title>
        <authorList>
            <person name="Liu S."/>
        </authorList>
    </citation>
    <scope>NUCLEOTIDE SEQUENCE [LARGE SCALE GENOMIC DNA]</scope>
    <source>
        <strain evidence="2">18</strain>
    </source>
</reference>
<organism evidence="1 2">
    <name type="scientific">Glycomyces buryatensis</name>
    <dbReference type="NCBI Taxonomy" id="2570927"/>
    <lineage>
        <taxon>Bacteria</taxon>
        <taxon>Bacillati</taxon>
        <taxon>Actinomycetota</taxon>
        <taxon>Actinomycetes</taxon>
        <taxon>Glycomycetales</taxon>
        <taxon>Glycomycetaceae</taxon>
        <taxon>Glycomyces</taxon>
    </lineage>
</organism>
<dbReference type="Gene3D" id="3.40.50.1000">
    <property type="entry name" value="HAD superfamily/HAD-like"/>
    <property type="match status" value="1"/>
</dbReference>
<dbReference type="AlphaFoldDB" id="A0A4S8PUW6"/>
<dbReference type="PANTHER" id="PTHR43481">
    <property type="entry name" value="FRUCTOSE-1-PHOSPHATE PHOSPHATASE"/>
    <property type="match status" value="1"/>
</dbReference>
<dbReference type="InterPro" id="IPR006439">
    <property type="entry name" value="HAD-SF_hydro_IA"/>
</dbReference>
<dbReference type="SFLD" id="SFLDG01129">
    <property type="entry name" value="C1.5:_HAD__Beta-PGM__Phosphata"/>
    <property type="match status" value="1"/>
</dbReference>
<dbReference type="Proteomes" id="UP000308760">
    <property type="component" value="Unassembled WGS sequence"/>
</dbReference>
<gene>
    <name evidence="1" type="ORF">FAB82_25685</name>
</gene>